<feature type="signal peptide" evidence="2">
    <location>
        <begin position="1"/>
        <end position="22"/>
    </location>
</feature>
<feature type="repeat" description="TPR" evidence="1">
    <location>
        <begin position="595"/>
        <end position="628"/>
    </location>
</feature>
<evidence type="ECO:0000256" key="1">
    <source>
        <dbReference type="PROSITE-ProRule" id="PRU00339"/>
    </source>
</evidence>
<dbReference type="Pfam" id="PF12969">
    <property type="entry name" value="DUF3857"/>
    <property type="match status" value="1"/>
</dbReference>
<keyword evidence="1" id="KW-0802">TPR repeat</keyword>
<protein>
    <submittedName>
        <fullName evidence="5">Uncharacterized protein</fullName>
    </submittedName>
</protein>
<sequence length="1253" mass="144326">MKKYICVVAAAFLLMLPIRMFAGDYDKAWQALLKNEKKEAIALFHKAFKSKDHADNALAMLVCLESYEGIDYLEKYGKSPIREMQNPAPYTYGLWFYEAFFGQHGKKKGIQLEALQSLQNDDRFNGSMKAAGNYFLGFHYAVSYQIEQNKKSFKNMGAVEDWEFVGPFDNVSGSGFYKEYPPISTPVSKEGFISSNNNLVNWFVPTINTGQGWVMVAPFVTPTTAVGYAQTFIQSEMEQDVLINLGGNCAFKLWLNDKLLFADPEARVTELDAYMMKAHLKKGYNRVLVQFGFTSTVSSPNFIVRLTDTDFKAIPGLEVTPAYHEYQVDKSTAKVELLPGFAEKYFLEKIKNDPDDPANALLLSKVYLRNHFYDKAKEVVAPIYTEYPKSAFIVNEYAKCLNAEYESTQINELVEQVKLLDPENFYVLSNELDRLQKEQRYDEAMAIVNKLEAITGPTMITELRKAGIMAYQGKIDSVITIAKEVYKKEKDRFEIVNMMAILYQKLLSDPVNYRKVMEEFLQDNFNLTIVDALAKDYFDKNEEDKGIATLNKYITVAPYAPASYNDLIRHFFNTQQYDSAIHYLQITQGISPYSSVISSDIANCYVQKNDKKKALDYFKKALTYNPIDYECRSRIRELENKPNILNYFPTADPYKKIEEDNKKVFDSSYASYFIYKGKDVVLYNEGGCEEVIQVIVRINNKNGVDNWKELSIPYNTYYQDVQILKSEVVKPSGSRVPAESSGNEIVFTKIEPGDAIYYTYKIKHYGSGRIGKEFWDKYYFNSFIPVKEVHYNMLVANGKKLQFNFFNEPNLKPKRKKIEDFEYYSWDMYNLEPVKDEYYMPDLADVGKVLHVSTVGSWGDIAEWYSDITKMQSRDDYELSAAYDKIFPKGVKGLKELDIARKIYNYIEENIAYSSVSFRQSAYVPQRASTTLQTKLGDCKDVSTLFLALARKAGLDANLVLINTRDNGLNTIQLPSMDFNHCIIRYKAGGTEHYLELTDNYLPFNAKNSSMSQAQILNIPYTYKPGGTIEHLDTEKKEKLALVRMIDIKVEDNDIIVNTESKANGTFASGRRARYYHHTDDEVKNELQSLLSGAFKNQYSIQDYSFKNLDNLADTVSMKLQFKVKNEIINVGDFSMIKPNFIDVPVSINIFKDEERQYPFEYCWYESSDIYKTVVNIELPEGKTFQQVPSGFSGQFKNMTYKLVYQKLSDNKLRIEREFYTDCSQQLPASSVKEMEDFFNQIITAEKKYISFQ</sequence>
<dbReference type="InterPro" id="IPR019734">
    <property type="entry name" value="TPR_rpt"/>
</dbReference>
<dbReference type="SMART" id="SM00028">
    <property type="entry name" value="TPR"/>
    <property type="match status" value="2"/>
</dbReference>
<dbReference type="InterPro" id="IPR024618">
    <property type="entry name" value="DUF3857"/>
</dbReference>
<feature type="chain" id="PRO_5012764750" evidence="2">
    <location>
        <begin position="23"/>
        <end position="1253"/>
    </location>
</feature>
<evidence type="ECO:0000259" key="3">
    <source>
        <dbReference type="Pfam" id="PF01841"/>
    </source>
</evidence>
<dbReference type="AlphaFoldDB" id="A0A291QPM4"/>
<feature type="domain" description="Transglutaminase-like" evidence="3">
    <location>
        <begin position="895"/>
        <end position="967"/>
    </location>
</feature>
<dbReference type="EMBL" id="CP023777">
    <property type="protein sequence ID" value="ATL45877.1"/>
    <property type="molecule type" value="Genomic_DNA"/>
</dbReference>
<dbReference type="KEGG" id="cbae:COR50_01145"/>
<dbReference type="PROSITE" id="PS50005">
    <property type="entry name" value="TPR"/>
    <property type="match status" value="1"/>
</dbReference>
<dbReference type="OrthoDB" id="98874at2"/>
<dbReference type="InterPro" id="IPR011990">
    <property type="entry name" value="TPR-like_helical_dom_sf"/>
</dbReference>
<dbReference type="SUPFAM" id="SSF54001">
    <property type="entry name" value="Cysteine proteinases"/>
    <property type="match status" value="1"/>
</dbReference>
<dbReference type="Gene3D" id="3.10.620.30">
    <property type="match status" value="1"/>
</dbReference>
<dbReference type="Pfam" id="PF01841">
    <property type="entry name" value="Transglut_core"/>
    <property type="match status" value="1"/>
</dbReference>
<dbReference type="InterPro" id="IPR038765">
    <property type="entry name" value="Papain-like_cys_pep_sf"/>
</dbReference>
<dbReference type="RefSeq" id="WP_098192267.1">
    <property type="nucleotide sequence ID" value="NZ_CP023777.1"/>
</dbReference>
<dbReference type="SUPFAM" id="SSF48452">
    <property type="entry name" value="TPR-like"/>
    <property type="match status" value="2"/>
</dbReference>
<dbReference type="Gene3D" id="1.25.40.10">
    <property type="entry name" value="Tetratricopeptide repeat domain"/>
    <property type="match status" value="2"/>
</dbReference>
<evidence type="ECO:0000313" key="6">
    <source>
        <dbReference type="Proteomes" id="UP000220133"/>
    </source>
</evidence>
<evidence type="ECO:0000256" key="2">
    <source>
        <dbReference type="SAM" id="SignalP"/>
    </source>
</evidence>
<organism evidence="5 6">
    <name type="scientific">Chitinophaga caeni</name>
    <dbReference type="NCBI Taxonomy" id="2029983"/>
    <lineage>
        <taxon>Bacteria</taxon>
        <taxon>Pseudomonadati</taxon>
        <taxon>Bacteroidota</taxon>
        <taxon>Chitinophagia</taxon>
        <taxon>Chitinophagales</taxon>
        <taxon>Chitinophagaceae</taxon>
        <taxon>Chitinophaga</taxon>
    </lineage>
</organism>
<dbReference type="Proteomes" id="UP000220133">
    <property type="component" value="Chromosome"/>
</dbReference>
<keyword evidence="6" id="KW-1185">Reference proteome</keyword>
<dbReference type="InterPro" id="IPR002931">
    <property type="entry name" value="Transglutaminase-like"/>
</dbReference>
<dbReference type="Gene3D" id="2.60.40.3140">
    <property type="match status" value="1"/>
</dbReference>
<keyword evidence="2" id="KW-0732">Signal</keyword>
<proteinExistence type="predicted"/>
<evidence type="ECO:0000313" key="5">
    <source>
        <dbReference type="EMBL" id="ATL45877.1"/>
    </source>
</evidence>
<gene>
    <name evidence="5" type="ORF">COR50_01145</name>
</gene>
<evidence type="ECO:0000259" key="4">
    <source>
        <dbReference type="Pfam" id="PF12969"/>
    </source>
</evidence>
<reference evidence="5 6" key="1">
    <citation type="submission" date="2017-10" db="EMBL/GenBank/DDBJ databases">
        <title>Paenichitinophaga pekingensis gen. nov., sp. nov., isolated from activated sludge.</title>
        <authorList>
            <person name="Jin D."/>
            <person name="Kong X."/>
            <person name="Deng Y."/>
            <person name="Bai Z."/>
        </authorList>
    </citation>
    <scope>NUCLEOTIDE SEQUENCE [LARGE SCALE GENOMIC DNA]</scope>
    <source>
        <strain evidence="5 6">13</strain>
    </source>
</reference>
<name>A0A291QPM4_9BACT</name>
<accession>A0A291QPM4</accession>
<feature type="domain" description="DUF3857" evidence="4">
    <location>
        <begin position="689"/>
        <end position="834"/>
    </location>
</feature>